<dbReference type="NCBIfam" id="TIGR00709">
    <property type="entry name" value="dat"/>
    <property type="match status" value="1"/>
</dbReference>
<dbReference type="InterPro" id="IPR015421">
    <property type="entry name" value="PyrdxlP-dep_Trfase_major"/>
</dbReference>
<proteinExistence type="inferred from homology"/>
<dbReference type="Pfam" id="PF00202">
    <property type="entry name" value="Aminotran_3"/>
    <property type="match status" value="1"/>
</dbReference>
<dbReference type="InterPro" id="IPR012773">
    <property type="entry name" value="Ectoine_EctB"/>
</dbReference>
<dbReference type="PIRSF" id="PIRSF000521">
    <property type="entry name" value="Transaminase_4ab_Lys_Orn"/>
    <property type="match status" value="1"/>
</dbReference>
<evidence type="ECO:0000256" key="7">
    <source>
        <dbReference type="RuleBase" id="RU365034"/>
    </source>
</evidence>
<dbReference type="GO" id="GO:0030170">
    <property type="term" value="F:pyridoxal phosphate binding"/>
    <property type="evidence" value="ECO:0007669"/>
    <property type="project" value="InterPro"/>
</dbReference>
<evidence type="ECO:0000256" key="1">
    <source>
        <dbReference type="ARBA" id="ARBA00001933"/>
    </source>
</evidence>
<comment type="function">
    <text evidence="7">Catalyzes reversively the conversion of L-aspartate beta-semialdehyde (ASA) to L-2,4-diaminobutyrate (DABA) by transamination with L-glutamate.</text>
</comment>
<evidence type="ECO:0000256" key="6">
    <source>
        <dbReference type="RuleBase" id="RU003560"/>
    </source>
</evidence>
<accession>A0A7K1UAL8</accession>
<dbReference type="EMBL" id="WRXN01000013">
    <property type="protein sequence ID" value="MVT11417.1"/>
    <property type="molecule type" value="Genomic_DNA"/>
</dbReference>
<dbReference type="Gene3D" id="3.90.1150.10">
    <property type="entry name" value="Aspartate Aminotransferase, domain 1"/>
    <property type="match status" value="1"/>
</dbReference>
<dbReference type="NCBIfam" id="TIGR02407">
    <property type="entry name" value="ectoine_ectB"/>
    <property type="match status" value="1"/>
</dbReference>
<evidence type="ECO:0000313" key="9">
    <source>
        <dbReference type="Proteomes" id="UP000461730"/>
    </source>
</evidence>
<name>A0A7K1UAL8_9BACT</name>
<evidence type="ECO:0000256" key="2">
    <source>
        <dbReference type="ARBA" id="ARBA00008954"/>
    </source>
</evidence>
<comment type="catalytic activity">
    <reaction evidence="7">
        <text>L-2,4-diaminobutanoate + 2-oxoglutarate = L-aspartate 4-semialdehyde + L-glutamate</text>
        <dbReference type="Rhea" id="RHEA:11160"/>
        <dbReference type="ChEBI" id="CHEBI:16810"/>
        <dbReference type="ChEBI" id="CHEBI:29985"/>
        <dbReference type="ChEBI" id="CHEBI:58761"/>
        <dbReference type="ChEBI" id="CHEBI:537519"/>
        <dbReference type="EC" id="2.6.1.76"/>
    </reaction>
</comment>
<keyword evidence="5 6" id="KW-0663">Pyridoxal phosphate</keyword>
<comment type="similarity">
    <text evidence="2 6">Belongs to the class-III pyridoxal-phosphate-dependent aminotransferase family.</text>
</comment>
<dbReference type="AlphaFoldDB" id="A0A7K1UAL8"/>
<comment type="caution">
    <text evidence="8">The sequence shown here is derived from an EMBL/GenBank/DDBJ whole genome shotgun (WGS) entry which is preliminary data.</text>
</comment>
<dbReference type="GO" id="GO:0019491">
    <property type="term" value="P:ectoine biosynthetic process"/>
    <property type="evidence" value="ECO:0007669"/>
    <property type="project" value="UniProtKB-UniPathway"/>
</dbReference>
<comment type="pathway">
    <text evidence="7">Amine and polyamine biosynthesis; ectoine biosynthesis; L-ectoine from L-aspartate 4-semialdehyde: step 1/3.</text>
</comment>
<keyword evidence="4 7" id="KW-0808">Transferase</keyword>
<evidence type="ECO:0000313" key="8">
    <source>
        <dbReference type="EMBL" id="MVT11417.1"/>
    </source>
</evidence>
<comment type="cofactor">
    <cofactor evidence="1 7">
        <name>pyridoxal 5'-phosphate</name>
        <dbReference type="ChEBI" id="CHEBI:597326"/>
    </cofactor>
</comment>
<dbReference type="EC" id="2.6.1.76" evidence="7"/>
<evidence type="ECO:0000256" key="4">
    <source>
        <dbReference type="ARBA" id="ARBA00022679"/>
    </source>
</evidence>
<dbReference type="PANTHER" id="PTHR43552">
    <property type="entry name" value="DIAMINOBUTYRATE--2-OXOGLUTARATE AMINOTRANSFERASE"/>
    <property type="match status" value="1"/>
</dbReference>
<keyword evidence="9" id="KW-1185">Reference proteome</keyword>
<evidence type="ECO:0000256" key="3">
    <source>
        <dbReference type="ARBA" id="ARBA00022576"/>
    </source>
</evidence>
<dbReference type="CDD" id="cd00610">
    <property type="entry name" value="OAT_like"/>
    <property type="match status" value="1"/>
</dbReference>
<dbReference type="NCBIfam" id="NF006733">
    <property type="entry name" value="PRK09264.1"/>
    <property type="match status" value="1"/>
</dbReference>
<keyword evidence="3 7" id="KW-0032">Aminotransferase</keyword>
<dbReference type="GO" id="GO:0045303">
    <property type="term" value="F:diaminobutyrate-2-oxoglutarate transaminase activity"/>
    <property type="evidence" value="ECO:0007669"/>
    <property type="project" value="UniProtKB-EC"/>
</dbReference>
<dbReference type="PANTHER" id="PTHR43552:SF2">
    <property type="entry name" value="DIAMINOBUTYRATE--2-OXOGLUTARATE TRANSAMINASE"/>
    <property type="match status" value="1"/>
</dbReference>
<dbReference type="SUPFAM" id="SSF53383">
    <property type="entry name" value="PLP-dependent transferases"/>
    <property type="match status" value="1"/>
</dbReference>
<evidence type="ECO:0000256" key="5">
    <source>
        <dbReference type="ARBA" id="ARBA00022898"/>
    </source>
</evidence>
<organism evidence="8 9">
    <name type="scientific">Chitinophaga tropicalis</name>
    <dbReference type="NCBI Taxonomy" id="2683588"/>
    <lineage>
        <taxon>Bacteria</taxon>
        <taxon>Pseudomonadati</taxon>
        <taxon>Bacteroidota</taxon>
        <taxon>Chitinophagia</taxon>
        <taxon>Chitinophagales</taxon>
        <taxon>Chitinophagaceae</taxon>
        <taxon>Chitinophaga</taxon>
    </lineage>
</organism>
<gene>
    <name evidence="8" type="primary">ectB</name>
    <name evidence="8" type="ORF">GO493_24340</name>
</gene>
<dbReference type="Proteomes" id="UP000461730">
    <property type="component" value="Unassembled WGS sequence"/>
</dbReference>
<dbReference type="InterPro" id="IPR049704">
    <property type="entry name" value="Aminotrans_3_PPA_site"/>
</dbReference>
<dbReference type="InterPro" id="IPR015424">
    <property type="entry name" value="PyrdxlP-dep_Trfase"/>
</dbReference>
<sequence length="420" mass="46303">MRNESNVNSYARQFPAIFESGEGSKITDVAGNKYLDFFCGAGALNYGHNNPRLKQALLSFLEKDAVVHCLDMNSAVKDRFLERFESIILQPRDLNYKVQFTGPTGTNAVEAAVKLARLATRRRKVISFTHSFHGMTATSLALSGSREEKHKVNPAQDVIFFPYDGFFGEGVDTMEYLEKMILTRGTGVELPAAIILETIQAEGGVNVASNKWLQDLRRFTRENEIVLIADDIQVGCGRAGYFFSFERAGIVPDIVLLSKSISGYGLPLSLLLMKPELDVWKPGEHNGTFRSNNMALCTATEALEFWKDNSQEKTTAQNAAIVKRQLEQLAEASEHVVAVRGTGMIWGLEFTSGAIARKISSNLFGKGMIIETCGNNEQVIKLLPALTIPEAELRTGLSMLAEEVLALDNSVIMEHNSLVA</sequence>
<dbReference type="Gene3D" id="3.40.640.10">
    <property type="entry name" value="Type I PLP-dependent aspartate aminotransferase-like (Major domain)"/>
    <property type="match status" value="1"/>
</dbReference>
<dbReference type="PROSITE" id="PS00600">
    <property type="entry name" value="AA_TRANSFER_CLASS_3"/>
    <property type="match status" value="1"/>
</dbReference>
<dbReference type="InterPro" id="IPR005814">
    <property type="entry name" value="Aminotrans_3"/>
</dbReference>
<dbReference type="InterPro" id="IPR015422">
    <property type="entry name" value="PyrdxlP-dep_Trfase_small"/>
</dbReference>
<dbReference type="RefSeq" id="WP_157308844.1">
    <property type="nucleotide sequence ID" value="NZ_WRXN01000013.1"/>
</dbReference>
<reference evidence="8 9" key="1">
    <citation type="submission" date="2019-12" db="EMBL/GenBank/DDBJ databases">
        <title>Chitinophaga sp. strain ysch24 (GDMCC 1.1355), whole genome shotgun sequence.</title>
        <authorList>
            <person name="Zhang X."/>
        </authorList>
    </citation>
    <scope>NUCLEOTIDE SEQUENCE [LARGE SCALE GENOMIC DNA]</scope>
    <source>
        <strain evidence="9">ysch24</strain>
    </source>
</reference>
<dbReference type="InterPro" id="IPR004637">
    <property type="entry name" value="Dat"/>
</dbReference>
<dbReference type="GO" id="GO:0047307">
    <property type="term" value="F:diaminobutyrate-pyruvate transaminase activity"/>
    <property type="evidence" value="ECO:0007669"/>
    <property type="project" value="InterPro"/>
</dbReference>
<dbReference type="UniPathway" id="UPA00067">
    <property type="reaction ID" value="UER00121"/>
</dbReference>
<protein>
    <recommendedName>
        <fullName evidence="7">Diaminobutyrate--2-oxoglutarate transaminase</fullName>
        <ecNumber evidence="7">2.6.1.76</ecNumber>
    </recommendedName>
    <alternativeName>
        <fullName evidence="7">DABA aminotransferase</fullName>
    </alternativeName>
</protein>